<proteinExistence type="predicted"/>
<protein>
    <submittedName>
        <fullName evidence="1">Uncharacterized protein</fullName>
    </submittedName>
</protein>
<dbReference type="EMBL" id="JAKCXM010004166">
    <property type="protein sequence ID" value="KAJ0389317.1"/>
    <property type="molecule type" value="Genomic_DNA"/>
</dbReference>
<dbReference type="AlphaFoldDB" id="A0AAD5L5Q7"/>
<evidence type="ECO:0000313" key="1">
    <source>
        <dbReference type="EMBL" id="KAJ0389317.1"/>
    </source>
</evidence>
<sequence>MRVRQLVRVELREHDAEREHVGALVVALAAQHLGRHPERRAHGRGHRVVGALAGHAKVGELGLQVLRQQHVPGLEVAVQHHGLQRVQVRERVRHVQRDLRLGAVESRGSSLAAALLVEPRAQVAAGHELGHDAQIGERFPGDADEVHDARVVELRHALGFPEEPDDVVGQRAVLGQQPLDGDVCALVGAAEDLAEAAGADALALEDLV</sequence>
<reference evidence="1" key="1">
    <citation type="submission" date="2021-12" db="EMBL/GenBank/DDBJ databases">
        <title>Prjna785345.</title>
        <authorList>
            <person name="Rujirawat T."/>
            <person name="Krajaejun T."/>
        </authorList>
    </citation>
    <scope>NUCLEOTIDE SEQUENCE</scope>
    <source>
        <strain evidence="1">Pi057C3</strain>
    </source>
</reference>
<comment type="caution">
    <text evidence="1">The sequence shown here is derived from an EMBL/GenBank/DDBJ whole genome shotgun (WGS) entry which is preliminary data.</text>
</comment>
<gene>
    <name evidence="1" type="ORF">P43SY_011168</name>
</gene>
<name>A0AAD5L5Q7_PYTIN</name>
<keyword evidence="2" id="KW-1185">Reference proteome</keyword>
<dbReference type="Proteomes" id="UP001209570">
    <property type="component" value="Unassembled WGS sequence"/>
</dbReference>
<evidence type="ECO:0000313" key="2">
    <source>
        <dbReference type="Proteomes" id="UP001209570"/>
    </source>
</evidence>
<organism evidence="1 2">
    <name type="scientific">Pythium insidiosum</name>
    <name type="common">Pythiosis disease agent</name>
    <dbReference type="NCBI Taxonomy" id="114742"/>
    <lineage>
        <taxon>Eukaryota</taxon>
        <taxon>Sar</taxon>
        <taxon>Stramenopiles</taxon>
        <taxon>Oomycota</taxon>
        <taxon>Peronosporomycetes</taxon>
        <taxon>Pythiales</taxon>
        <taxon>Pythiaceae</taxon>
        <taxon>Pythium</taxon>
    </lineage>
</organism>
<accession>A0AAD5L5Q7</accession>